<feature type="transmembrane region" description="Helical" evidence="2">
    <location>
        <begin position="17"/>
        <end position="35"/>
    </location>
</feature>
<comment type="caution">
    <text evidence="3">The sequence shown here is derived from an EMBL/GenBank/DDBJ whole genome shotgun (WGS) entry which is preliminary data.</text>
</comment>
<proteinExistence type="predicted"/>
<feature type="compositionally biased region" description="Low complexity" evidence="1">
    <location>
        <begin position="135"/>
        <end position="178"/>
    </location>
</feature>
<gene>
    <name evidence="3" type="ORF">J0895_13495</name>
</gene>
<name>A0ABS3FTK4_9CYAN</name>
<evidence type="ECO:0000313" key="3">
    <source>
        <dbReference type="EMBL" id="MBO0350108.1"/>
    </source>
</evidence>
<organism evidence="3 4">
    <name type="scientific">Phormidium pseudopriestleyi FRX01</name>
    <dbReference type="NCBI Taxonomy" id="1759528"/>
    <lineage>
        <taxon>Bacteria</taxon>
        <taxon>Bacillati</taxon>
        <taxon>Cyanobacteriota</taxon>
        <taxon>Cyanophyceae</taxon>
        <taxon>Oscillatoriophycideae</taxon>
        <taxon>Oscillatoriales</taxon>
        <taxon>Oscillatoriaceae</taxon>
        <taxon>Phormidium</taxon>
    </lineage>
</organism>
<feature type="compositionally biased region" description="Polar residues" evidence="1">
    <location>
        <begin position="81"/>
        <end position="100"/>
    </location>
</feature>
<keyword evidence="4" id="KW-1185">Reference proteome</keyword>
<evidence type="ECO:0000256" key="1">
    <source>
        <dbReference type="SAM" id="MobiDB-lite"/>
    </source>
</evidence>
<keyword evidence="2" id="KW-0812">Transmembrane</keyword>
<dbReference type="EMBL" id="JAFLQW010000358">
    <property type="protein sequence ID" value="MBO0350108.1"/>
    <property type="molecule type" value="Genomic_DNA"/>
</dbReference>
<feature type="region of interest" description="Disordered" evidence="1">
    <location>
        <begin position="47"/>
        <end position="184"/>
    </location>
</feature>
<evidence type="ECO:0000256" key="2">
    <source>
        <dbReference type="SAM" id="Phobius"/>
    </source>
</evidence>
<evidence type="ECO:0000313" key="4">
    <source>
        <dbReference type="Proteomes" id="UP000664844"/>
    </source>
</evidence>
<keyword evidence="2" id="KW-0472">Membrane</keyword>
<reference evidence="3 4" key="1">
    <citation type="submission" date="2021-03" db="EMBL/GenBank/DDBJ databases">
        <title>Metabolic Capacity of the Antarctic Cyanobacterium Phormidium pseudopriestleyi that Sustains Oxygenic Photosynthesis in the Presence of Hydrogen Sulfide.</title>
        <authorList>
            <person name="Lumian J.E."/>
            <person name="Jungblut A.D."/>
            <person name="Dillon M.L."/>
            <person name="Hawes I."/>
            <person name="Doran P.T."/>
            <person name="Mackey T.J."/>
            <person name="Dick G.J."/>
            <person name="Grettenberger C.L."/>
            <person name="Sumner D.Y."/>
        </authorList>
    </citation>
    <scope>NUCLEOTIDE SEQUENCE [LARGE SCALE GENOMIC DNA]</scope>
    <source>
        <strain evidence="3 4">FRX01</strain>
    </source>
</reference>
<protein>
    <submittedName>
        <fullName evidence="3">Uncharacterized protein</fullName>
    </submittedName>
</protein>
<dbReference type="RefSeq" id="WP_207088603.1">
    <property type="nucleotide sequence ID" value="NZ_JAFLQW010000358.1"/>
</dbReference>
<keyword evidence="2" id="KW-1133">Transmembrane helix</keyword>
<dbReference type="Proteomes" id="UP000664844">
    <property type="component" value="Unassembled WGS sequence"/>
</dbReference>
<accession>A0ABS3FTK4</accession>
<sequence length="184" mass="18850">MSEPSSKPKSPLGFDEIIAIFVAFSTLGTIFILSFPSTERGLNIFETGTRSPASEGVVPRDQTPQTPVNPWVNPGQVPAVSPQSSNPSTSPEGNSTTFLGDSTAWGGLALPLFSPNPDLNPTEAPTGEGSPEAISPSEATPSLSSPSTEETLPTESGETPNPTSSPSATPTTEGTTDSPPTPSP</sequence>